<dbReference type="Proteomes" id="UP000683925">
    <property type="component" value="Unassembled WGS sequence"/>
</dbReference>
<name>A0A8S1VUS9_PAROT</name>
<sequence>MKTLQYKLNLTKKTIIQLKRFEKKKSYILADVQNLQDEERQLIFETTQKLTEDGKYPDK</sequence>
<evidence type="ECO:0000313" key="1">
    <source>
        <dbReference type="EMBL" id="CAD8179582.1"/>
    </source>
</evidence>
<gene>
    <name evidence="1" type="ORF">POCTA_138.1.T0730089</name>
</gene>
<reference evidence="1" key="1">
    <citation type="submission" date="2021-01" db="EMBL/GenBank/DDBJ databases">
        <authorList>
            <consortium name="Genoscope - CEA"/>
            <person name="William W."/>
        </authorList>
    </citation>
    <scope>NUCLEOTIDE SEQUENCE</scope>
</reference>
<evidence type="ECO:0000313" key="2">
    <source>
        <dbReference type="Proteomes" id="UP000683925"/>
    </source>
</evidence>
<proteinExistence type="predicted"/>
<comment type="caution">
    <text evidence="1">The sequence shown here is derived from an EMBL/GenBank/DDBJ whole genome shotgun (WGS) entry which is preliminary data.</text>
</comment>
<organism evidence="1 2">
    <name type="scientific">Paramecium octaurelia</name>
    <dbReference type="NCBI Taxonomy" id="43137"/>
    <lineage>
        <taxon>Eukaryota</taxon>
        <taxon>Sar</taxon>
        <taxon>Alveolata</taxon>
        <taxon>Ciliophora</taxon>
        <taxon>Intramacronucleata</taxon>
        <taxon>Oligohymenophorea</taxon>
        <taxon>Peniculida</taxon>
        <taxon>Parameciidae</taxon>
        <taxon>Paramecium</taxon>
    </lineage>
</organism>
<accession>A0A8S1VUS9</accession>
<protein>
    <submittedName>
        <fullName evidence="1">Uncharacterized protein</fullName>
    </submittedName>
</protein>
<dbReference type="EMBL" id="CAJJDP010000072">
    <property type="protein sequence ID" value="CAD8179582.1"/>
    <property type="molecule type" value="Genomic_DNA"/>
</dbReference>
<keyword evidence="2" id="KW-1185">Reference proteome</keyword>
<dbReference type="AlphaFoldDB" id="A0A8S1VUS9"/>